<keyword evidence="1" id="KW-0677">Repeat</keyword>
<dbReference type="InterPro" id="IPR032867">
    <property type="entry name" value="DYW_dom"/>
</dbReference>
<feature type="domain" description="DYW" evidence="3">
    <location>
        <begin position="93"/>
        <end position="131"/>
    </location>
</feature>
<evidence type="ECO:0000313" key="4">
    <source>
        <dbReference type="EMBL" id="KAF5179513.1"/>
    </source>
</evidence>
<protein>
    <submittedName>
        <fullName evidence="4">Pentatricopeptide repeat</fullName>
    </submittedName>
</protein>
<organism evidence="4 5">
    <name type="scientific">Thalictrum thalictroides</name>
    <name type="common">Rue-anemone</name>
    <name type="synonym">Anemone thalictroides</name>
    <dbReference type="NCBI Taxonomy" id="46969"/>
    <lineage>
        <taxon>Eukaryota</taxon>
        <taxon>Viridiplantae</taxon>
        <taxon>Streptophyta</taxon>
        <taxon>Embryophyta</taxon>
        <taxon>Tracheophyta</taxon>
        <taxon>Spermatophyta</taxon>
        <taxon>Magnoliopsida</taxon>
        <taxon>Ranunculales</taxon>
        <taxon>Ranunculaceae</taxon>
        <taxon>Thalictroideae</taxon>
        <taxon>Thalictrum</taxon>
    </lineage>
</organism>
<dbReference type="GO" id="GO:0009451">
    <property type="term" value="P:RNA modification"/>
    <property type="evidence" value="ECO:0007669"/>
    <property type="project" value="InterPro"/>
</dbReference>
<dbReference type="Gene3D" id="1.25.40.10">
    <property type="entry name" value="Tetratricopeptide repeat domain"/>
    <property type="match status" value="1"/>
</dbReference>
<dbReference type="EMBL" id="JABWDY010038668">
    <property type="protein sequence ID" value="KAF5179513.1"/>
    <property type="molecule type" value="Genomic_DNA"/>
</dbReference>
<sequence>MLQTNVGFDAQSLKEYINLITSLIDMYAKCGKVDTARKLFDKMPKRDVVAWSAMVSGSLRARSLVFAEDSAHPRSSEIYDAVENMMKRVKSSGYVPNTAEARLDAEEDCKEASVSHHSEKLAITFGLIRTTSP</sequence>
<proteinExistence type="predicted"/>
<evidence type="ECO:0000256" key="1">
    <source>
        <dbReference type="ARBA" id="ARBA00022737"/>
    </source>
</evidence>
<dbReference type="InterPro" id="IPR002885">
    <property type="entry name" value="PPR_rpt"/>
</dbReference>
<evidence type="ECO:0000259" key="3">
    <source>
        <dbReference type="Pfam" id="PF14432"/>
    </source>
</evidence>
<accession>A0A7J6V3P6</accession>
<dbReference type="Pfam" id="PF14432">
    <property type="entry name" value="DYW_deaminase"/>
    <property type="match status" value="1"/>
</dbReference>
<comment type="caution">
    <text evidence="4">The sequence shown here is derived from an EMBL/GenBank/DDBJ whole genome shotgun (WGS) entry which is preliminary data.</text>
</comment>
<evidence type="ECO:0000256" key="2">
    <source>
        <dbReference type="PROSITE-ProRule" id="PRU00708"/>
    </source>
</evidence>
<dbReference type="OrthoDB" id="1937200at2759"/>
<keyword evidence="5" id="KW-1185">Reference proteome</keyword>
<reference evidence="4 5" key="1">
    <citation type="submission" date="2020-06" db="EMBL/GenBank/DDBJ databases">
        <title>Transcriptomic and genomic resources for Thalictrum thalictroides and T. hernandezii: Facilitating candidate gene discovery in an emerging model plant lineage.</title>
        <authorList>
            <person name="Arias T."/>
            <person name="Riano-Pachon D.M."/>
            <person name="Di Stilio V.S."/>
        </authorList>
    </citation>
    <scope>NUCLEOTIDE SEQUENCE [LARGE SCALE GENOMIC DNA]</scope>
    <source>
        <strain evidence="5">cv. WT478/WT964</strain>
        <tissue evidence="4">Leaves</tissue>
    </source>
</reference>
<dbReference type="AlphaFoldDB" id="A0A7J6V3P6"/>
<dbReference type="PANTHER" id="PTHR47926">
    <property type="entry name" value="PENTATRICOPEPTIDE REPEAT-CONTAINING PROTEIN"/>
    <property type="match status" value="1"/>
</dbReference>
<evidence type="ECO:0000313" key="5">
    <source>
        <dbReference type="Proteomes" id="UP000554482"/>
    </source>
</evidence>
<dbReference type="InterPro" id="IPR046960">
    <property type="entry name" value="PPR_At4g14850-like_plant"/>
</dbReference>
<gene>
    <name evidence="4" type="ORF">FRX31_030902</name>
</gene>
<dbReference type="NCBIfam" id="TIGR00756">
    <property type="entry name" value="PPR"/>
    <property type="match status" value="1"/>
</dbReference>
<dbReference type="GO" id="GO:0008270">
    <property type="term" value="F:zinc ion binding"/>
    <property type="evidence" value="ECO:0007669"/>
    <property type="project" value="InterPro"/>
</dbReference>
<dbReference type="PROSITE" id="PS51375">
    <property type="entry name" value="PPR"/>
    <property type="match status" value="1"/>
</dbReference>
<feature type="repeat" description="PPR" evidence="2">
    <location>
        <begin position="16"/>
        <end position="50"/>
    </location>
</feature>
<dbReference type="InterPro" id="IPR011990">
    <property type="entry name" value="TPR-like_helical_dom_sf"/>
</dbReference>
<name>A0A7J6V3P6_THATH</name>
<dbReference type="PANTHER" id="PTHR47926:SF359">
    <property type="entry name" value="PENTACOTRIPEPTIDE-REPEAT REGION OF PRORP DOMAIN-CONTAINING PROTEIN"/>
    <property type="match status" value="1"/>
</dbReference>
<dbReference type="Proteomes" id="UP000554482">
    <property type="component" value="Unassembled WGS sequence"/>
</dbReference>
<dbReference type="Pfam" id="PF01535">
    <property type="entry name" value="PPR"/>
    <property type="match status" value="1"/>
</dbReference>
<dbReference type="GO" id="GO:0003723">
    <property type="term" value="F:RNA binding"/>
    <property type="evidence" value="ECO:0007669"/>
    <property type="project" value="InterPro"/>
</dbReference>